<dbReference type="KEGG" id="afm:AFUA_4G08230"/>
<gene>
    <name evidence="8" type="ORF">AFUA_4G08230</name>
</gene>
<dbReference type="AlphaFoldDB" id="Q4WP69"/>
<dbReference type="Gene3D" id="3.20.20.100">
    <property type="entry name" value="NADP-dependent oxidoreductase domain"/>
    <property type="match status" value="1"/>
</dbReference>
<comment type="catalytic activity">
    <reaction evidence="4">
        <text>xylitol + NADP(+) = D-xylose + NADPH + H(+)</text>
        <dbReference type="Rhea" id="RHEA:27445"/>
        <dbReference type="ChEBI" id="CHEBI:15378"/>
        <dbReference type="ChEBI" id="CHEBI:17151"/>
        <dbReference type="ChEBI" id="CHEBI:53455"/>
        <dbReference type="ChEBI" id="CHEBI:57783"/>
        <dbReference type="ChEBI" id="CHEBI:58349"/>
        <dbReference type="EC" id="1.1.1.307"/>
    </reaction>
</comment>
<dbReference type="VEuPathDB" id="FungiDB:Afu4g08230"/>
<dbReference type="RefSeq" id="XP_752003.1">
    <property type="nucleotide sequence ID" value="XM_746910.1"/>
</dbReference>
<dbReference type="InParanoid" id="Q4WP69"/>
<evidence type="ECO:0000313" key="8">
    <source>
        <dbReference type="EMBL" id="EAL89965.1"/>
    </source>
</evidence>
<dbReference type="FunFam" id="3.20.20.100:FF:000116">
    <property type="entry name" value="Aldehyde reductase, putative"/>
    <property type="match status" value="1"/>
</dbReference>
<dbReference type="InterPro" id="IPR018170">
    <property type="entry name" value="Aldo/ket_reductase_CS"/>
</dbReference>
<dbReference type="OrthoDB" id="416253at2759"/>
<accession>Q4WP69</accession>
<dbReference type="InterPro" id="IPR036812">
    <property type="entry name" value="NAD(P)_OxRdtase_dom_sf"/>
</dbReference>
<dbReference type="GO" id="GO:0032866">
    <property type="term" value="F:D-xylose reductase (NADPH) activity"/>
    <property type="evidence" value="ECO:0007669"/>
    <property type="project" value="RHEA"/>
</dbReference>
<organism evidence="8 9">
    <name type="scientific">Aspergillus fumigatus (strain ATCC MYA-4609 / CBS 101355 / FGSC A1100 / Af293)</name>
    <name type="common">Neosartorya fumigata</name>
    <dbReference type="NCBI Taxonomy" id="330879"/>
    <lineage>
        <taxon>Eukaryota</taxon>
        <taxon>Fungi</taxon>
        <taxon>Dikarya</taxon>
        <taxon>Ascomycota</taxon>
        <taxon>Pezizomycotina</taxon>
        <taxon>Eurotiomycetes</taxon>
        <taxon>Eurotiomycetidae</taxon>
        <taxon>Eurotiales</taxon>
        <taxon>Aspergillaceae</taxon>
        <taxon>Aspergillus</taxon>
        <taxon>Aspergillus subgen. Fumigati</taxon>
    </lineage>
</organism>
<evidence type="ECO:0000256" key="2">
    <source>
        <dbReference type="ARBA" id="ARBA00023002"/>
    </source>
</evidence>
<dbReference type="CDD" id="cd19071">
    <property type="entry name" value="AKR_AKR1-5-like"/>
    <property type="match status" value="1"/>
</dbReference>
<sequence length="350" mass="38871">MKPDPFLFISSLGDCLHTLRILLGPKDETVISLGRKFKLNSGVMRSSYINLAANDLTAICACRRDGSSRGGVGYRHIDSAAVGLNEAEVGRGWKKLGVPREGIFLTSKLWNTHHHPSHVEEALDKTVKDLQTNYLDLYLLYPLGHILHTYQRHIPASRPGHKRFRLVDIPIGDTWAAREKLVNAGKIRSLGVSNLFTIEKMEELLNTADIPPAVNQIEAHPYLLQPKIYISPITYNSMHILLTVPQNILPAAYSPLGNNIFGGPRYTKSSYLLANSKLLENSANMARGPRSEIARRPASVQPDEGTPGPIEAEAPLDRASLALPWKVRLAGHKKGNLMEKFQKNSNWVQS</sequence>
<dbReference type="HOGENOM" id="CLU_023205_0_0_1"/>
<dbReference type="SUPFAM" id="SSF51430">
    <property type="entry name" value="NAD(P)-linked oxidoreductase"/>
    <property type="match status" value="1"/>
</dbReference>
<feature type="region of interest" description="Disordered" evidence="6">
    <location>
        <begin position="285"/>
        <end position="313"/>
    </location>
</feature>
<dbReference type="GeneID" id="3509118"/>
<feature type="domain" description="NADP-dependent oxidoreductase" evidence="7">
    <location>
        <begin position="72"/>
        <end position="264"/>
    </location>
</feature>
<dbReference type="Pfam" id="PF00248">
    <property type="entry name" value="Aldo_ket_red"/>
    <property type="match status" value="1"/>
</dbReference>
<dbReference type="Proteomes" id="UP000002530">
    <property type="component" value="Unassembled WGS sequence"/>
</dbReference>
<dbReference type="EC" id="1.1.1.307" evidence="1"/>
<proteinExistence type="predicted"/>
<evidence type="ECO:0000259" key="7">
    <source>
        <dbReference type="Pfam" id="PF00248"/>
    </source>
</evidence>
<evidence type="ECO:0000256" key="5">
    <source>
        <dbReference type="ARBA" id="ARBA00049485"/>
    </source>
</evidence>
<evidence type="ECO:0000256" key="4">
    <source>
        <dbReference type="ARBA" id="ARBA00047534"/>
    </source>
</evidence>
<evidence type="ECO:0000256" key="1">
    <source>
        <dbReference type="ARBA" id="ARBA00012845"/>
    </source>
</evidence>
<evidence type="ECO:0000256" key="6">
    <source>
        <dbReference type="SAM" id="MobiDB-lite"/>
    </source>
</evidence>
<evidence type="ECO:0000313" key="9">
    <source>
        <dbReference type="Proteomes" id="UP000002530"/>
    </source>
</evidence>
<dbReference type="GO" id="GO:0005829">
    <property type="term" value="C:cytosol"/>
    <property type="evidence" value="ECO:0000318"/>
    <property type="project" value="GO_Central"/>
</dbReference>
<reference evidence="8 9" key="1">
    <citation type="journal article" date="2005" name="Nature">
        <title>Genomic sequence of the pathogenic and allergenic filamentous fungus Aspergillus fumigatus.</title>
        <authorList>
            <person name="Nierman W.C."/>
            <person name="Pain A."/>
            <person name="Anderson M.J."/>
            <person name="Wortman J.R."/>
            <person name="Kim H.S."/>
            <person name="Arroyo J."/>
            <person name="Berriman M."/>
            <person name="Abe K."/>
            <person name="Archer D.B."/>
            <person name="Bermejo C."/>
            <person name="Bennett J."/>
            <person name="Bowyer P."/>
            <person name="Chen D."/>
            <person name="Collins M."/>
            <person name="Coulsen R."/>
            <person name="Davies R."/>
            <person name="Dyer P.S."/>
            <person name="Farman M."/>
            <person name="Fedorova N."/>
            <person name="Fedorova N."/>
            <person name="Feldblyum T.V."/>
            <person name="Fischer R."/>
            <person name="Fosker N."/>
            <person name="Fraser A."/>
            <person name="Garcia J.L."/>
            <person name="Garcia M.J."/>
            <person name="Goble A."/>
            <person name="Goldman G.H."/>
            <person name="Gomi K."/>
            <person name="Griffith-Jones S."/>
            <person name="Gwilliam R."/>
            <person name="Haas B."/>
            <person name="Haas H."/>
            <person name="Harris D."/>
            <person name="Horiuchi H."/>
            <person name="Huang J."/>
            <person name="Humphray S."/>
            <person name="Jimenez J."/>
            <person name="Keller N."/>
            <person name="Khouri H."/>
            <person name="Kitamoto K."/>
            <person name="Kobayashi T."/>
            <person name="Konzack S."/>
            <person name="Kulkarni R."/>
            <person name="Kumagai T."/>
            <person name="Lafon A."/>
            <person name="Latge J.P."/>
            <person name="Li W."/>
            <person name="Lord A."/>
            <person name="Lu C."/>
            <person name="Majoros W.H."/>
            <person name="May G.S."/>
            <person name="Miller B.L."/>
            <person name="Mohamoud Y."/>
            <person name="Molina M."/>
            <person name="Monod M."/>
            <person name="Mouyna I."/>
            <person name="Mulligan S."/>
            <person name="Murphy L."/>
            <person name="O'Neil S."/>
            <person name="Paulsen I."/>
            <person name="Penalva M.A."/>
            <person name="Pertea M."/>
            <person name="Price C."/>
            <person name="Pritchard B.L."/>
            <person name="Quail M.A."/>
            <person name="Rabbinowitsch E."/>
            <person name="Rawlins N."/>
            <person name="Rajandream M.A."/>
            <person name="Reichard U."/>
            <person name="Renauld H."/>
            <person name="Robson G.D."/>
            <person name="Rodriguez de Cordoba S."/>
            <person name="Rodriguez-Pena J.M."/>
            <person name="Ronning C.M."/>
            <person name="Rutter S."/>
            <person name="Salzberg S.L."/>
            <person name="Sanchez M."/>
            <person name="Sanchez-Ferrero J.C."/>
            <person name="Saunders D."/>
            <person name="Seeger K."/>
            <person name="Squares R."/>
            <person name="Squares S."/>
            <person name="Takeuchi M."/>
            <person name="Tekaia F."/>
            <person name="Turner G."/>
            <person name="Vazquez de Aldana C.R."/>
            <person name="Weidman J."/>
            <person name="White O."/>
            <person name="Woodward J."/>
            <person name="Yu J.H."/>
            <person name="Fraser C."/>
            <person name="Galagan J.E."/>
            <person name="Asai K."/>
            <person name="Machida M."/>
            <person name="Hall N."/>
            <person name="Barrell B."/>
            <person name="Denning D.W."/>
        </authorList>
    </citation>
    <scope>NUCLEOTIDE SEQUENCE [LARGE SCALE GENOMIC DNA]</scope>
    <source>
        <strain evidence="8 9">Af293</strain>
    </source>
</reference>
<dbReference type="EMBL" id="AAHF01000005">
    <property type="protein sequence ID" value="EAL89965.1"/>
    <property type="molecule type" value="Genomic_DNA"/>
</dbReference>
<protein>
    <recommendedName>
        <fullName evidence="1">D-xylose reductase [NAD(P)H]</fullName>
        <ecNumber evidence="1">1.1.1.307</ecNumber>
    </recommendedName>
</protein>
<dbReference type="PRINTS" id="PR00069">
    <property type="entry name" value="ALDKETRDTASE"/>
</dbReference>
<dbReference type="InterPro" id="IPR023210">
    <property type="entry name" value="NADP_OxRdtase_dom"/>
</dbReference>
<dbReference type="GO" id="GO:0004032">
    <property type="term" value="F:aldose reductase (NADPH) activity"/>
    <property type="evidence" value="ECO:0000318"/>
    <property type="project" value="GO_Central"/>
</dbReference>
<name>Q4WP69_ASPFU</name>
<evidence type="ECO:0000256" key="3">
    <source>
        <dbReference type="ARBA" id="ARBA00025065"/>
    </source>
</evidence>
<keyword evidence="9" id="KW-1185">Reference proteome</keyword>
<dbReference type="PROSITE" id="PS00798">
    <property type="entry name" value="ALDOKETO_REDUCTASE_1"/>
    <property type="match status" value="1"/>
</dbReference>
<keyword evidence="2 8" id="KW-0560">Oxidoreductase</keyword>
<dbReference type="InterPro" id="IPR020471">
    <property type="entry name" value="AKR"/>
</dbReference>
<dbReference type="STRING" id="330879.Q4WP69"/>
<comment type="catalytic activity">
    <reaction evidence="5">
        <text>xylitol + NAD(+) = D-xylose + NADH + H(+)</text>
        <dbReference type="Rhea" id="RHEA:27441"/>
        <dbReference type="ChEBI" id="CHEBI:15378"/>
        <dbReference type="ChEBI" id="CHEBI:17151"/>
        <dbReference type="ChEBI" id="CHEBI:53455"/>
        <dbReference type="ChEBI" id="CHEBI:57540"/>
        <dbReference type="ChEBI" id="CHEBI:57945"/>
        <dbReference type="EC" id="1.1.1.307"/>
    </reaction>
</comment>
<dbReference type="eggNOG" id="KOG1577">
    <property type="taxonomic scope" value="Eukaryota"/>
</dbReference>
<comment type="function">
    <text evidence="3">Catalyzes the initial reaction in the xylose utilization pathway by reducing D-xylose into xylitol. Xylose is a major component of hemicelluloses such as xylan. Most fungi utilize D-xylose via three enzymatic reactions, xylose reductase (XR), xylitol dehydrogenase (XDH), and xylulokinase, to form xylulose 5-phosphate, which enters pentose phosphate pathway.</text>
</comment>
<comment type="caution">
    <text evidence="8">The sequence shown here is derived from an EMBL/GenBank/DDBJ whole genome shotgun (WGS) entry which is preliminary data.</text>
</comment>
<dbReference type="PANTHER" id="PTHR11732">
    <property type="entry name" value="ALDO/KETO REDUCTASE"/>
    <property type="match status" value="1"/>
</dbReference>